<name>A0A9P8LGE0_9PEZI</name>
<gene>
    <name evidence="5" type="ORF">GP486_001704</name>
</gene>
<keyword evidence="3" id="KW-0539">Nucleus</keyword>
<evidence type="ECO:0008006" key="7">
    <source>
        <dbReference type="Google" id="ProtNLM"/>
    </source>
</evidence>
<dbReference type="SUPFAM" id="SSF48371">
    <property type="entry name" value="ARM repeat"/>
    <property type="match status" value="1"/>
</dbReference>
<protein>
    <recommendedName>
        <fullName evidence="7">DNA polymerase V</fullName>
    </recommendedName>
</protein>
<dbReference type="InterPro" id="IPR007015">
    <property type="entry name" value="DNA_pol_V/MYBBP1A"/>
</dbReference>
<dbReference type="GO" id="GO:0005730">
    <property type="term" value="C:nucleolus"/>
    <property type="evidence" value="ECO:0007669"/>
    <property type="project" value="InterPro"/>
</dbReference>
<dbReference type="GO" id="GO:0006355">
    <property type="term" value="P:regulation of DNA-templated transcription"/>
    <property type="evidence" value="ECO:0007669"/>
    <property type="project" value="InterPro"/>
</dbReference>
<evidence type="ECO:0000313" key="6">
    <source>
        <dbReference type="Proteomes" id="UP000750711"/>
    </source>
</evidence>
<accession>A0A9P8LGE0</accession>
<comment type="caution">
    <text evidence="5">The sequence shown here is derived from an EMBL/GenBank/DDBJ whole genome shotgun (WGS) entry which is preliminary data.</text>
</comment>
<sequence length="952" mass="106109">MSLSHFRDLASNDETVRLQAAHSLLSELSSGTTETIEYALNRLIRGLASGRESKQLLAQLLNPTGNAGVSSDIDFARVLDILKSRTRPEGSVAGQEERDHHFGRLFGLEAIIKSAILFHQSAPPDHWVQVLDLVFELAKKKTWLREECGWIVYDALPAISASGTRRSHFQVTIDRLCANGLAKTPEGVAIWLYMCHHDPEVVFPGSPWRHRNPLHRSNLATVAKVLKESSPTEGGANGEEKLSSQKGSWNSKLHFAWHVILSELYDGKCAANRVDISFREFWQSAVDDSLFSAPASEERKLWGFLLFCKVIEEAPKHLISDLFSRNFLRCLINQLSNSERYLHRAAQKALRAMHARVESDPEIAYDVVIGISSGNGTLNFDQVTKTRTIEKLLNQANNAALIRILQHYENTIQHPSTDESKAAESRRQLLADQLVSVLRSGKSDKSDEWVMSLLSMFARFGYFIVDGPGVKPSPPVSGTSQNMFRTRLSSCLAHLISSKNKGDDSWPFKALGAIRECEQLRMTSVIELDGTIQDEKDSALKRLDKIHKKKVSTKKGKKATLHAFELLYSLVILLLYNGDSDTLSILDELRICYDKVIRHRKTDENNVDPMGVLIEVLLSFISKPSVLLRKLAQQVFCAFAGDVNADSLQLLFNVLESKESLAGQQELFDQDANDGVESEDVSNVEEAELDDIGSDDAADGNEALDGDVVWEDVEDDASSADDMDEDEAAKLNAALAAALGTRNTHVEGESSTDDESDMDDEDMMALDDTLVKIFKERKRATSKKKQKRDAKETIINFKTRVLDLLELYVKLQHTNILALNLILPLLKLIRSTSSKHIGGRAATVLKDYARACRGNDIPPLTDNAEDAWALLRKIHEEAMKEASHAHDHTCSQASLLVVRVLVGADRENAKGVVGVYAETWTQWLLSKKCKVQPSLFSDFVNWSTSASKQLQR</sequence>
<dbReference type="PANTHER" id="PTHR13213">
    <property type="entry name" value="MYB-BINDING PROTEIN 1A FAMILY MEMBER"/>
    <property type="match status" value="1"/>
</dbReference>
<comment type="similarity">
    <text evidence="2">Belongs to the MYBBP1A family.</text>
</comment>
<evidence type="ECO:0000313" key="5">
    <source>
        <dbReference type="EMBL" id="KAH0564905.1"/>
    </source>
</evidence>
<reference evidence="5" key="1">
    <citation type="submission" date="2021-03" db="EMBL/GenBank/DDBJ databases">
        <title>Comparative genomics and phylogenomic investigation of the class Geoglossomycetes provide insights into ecological specialization and systematics.</title>
        <authorList>
            <person name="Melie T."/>
            <person name="Pirro S."/>
            <person name="Miller A.N."/>
            <person name="Quandt A."/>
        </authorList>
    </citation>
    <scope>NUCLEOTIDE SEQUENCE</scope>
    <source>
        <strain evidence="5">CAQ_001_2017</strain>
    </source>
</reference>
<evidence type="ECO:0000256" key="4">
    <source>
        <dbReference type="SAM" id="MobiDB-lite"/>
    </source>
</evidence>
<dbReference type="GO" id="GO:0000182">
    <property type="term" value="F:rDNA binding"/>
    <property type="evidence" value="ECO:0007669"/>
    <property type="project" value="TreeGrafter"/>
</dbReference>
<dbReference type="AlphaFoldDB" id="A0A9P8LGE0"/>
<proteinExistence type="inferred from homology"/>
<feature type="region of interest" description="Disordered" evidence="4">
    <location>
        <begin position="742"/>
        <end position="761"/>
    </location>
</feature>
<comment type="subcellular location">
    <subcellularLocation>
        <location evidence="1">Nucleus</location>
    </subcellularLocation>
</comment>
<evidence type="ECO:0000256" key="2">
    <source>
        <dbReference type="ARBA" id="ARBA00006809"/>
    </source>
</evidence>
<dbReference type="Proteomes" id="UP000750711">
    <property type="component" value="Unassembled WGS sequence"/>
</dbReference>
<keyword evidence="6" id="KW-1185">Reference proteome</keyword>
<evidence type="ECO:0000256" key="1">
    <source>
        <dbReference type="ARBA" id="ARBA00004123"/>
    </source>
</evidence>
<feature type="compositionally biased region" description="Acidic residues" evidence="4">
    <location>
        <begin position="750"/>
        <end position="761"/>
    </location>
</feature>
<organism evidence="5 6">
    <name type="scientific">Trichoglossum hirsutum</name>
    <dbReference type="NCBI Taxonomy" id="265104"/>
    <lineage>
        <taxon>Eukaryota</taxon>
        <taxon>Fungi</taxon>
        <taxon>Dikarya</taxon>
        <taxon>Ascomycota</taxon>
        <taxon>Pezizomycotina</taxon>
        <taxon>Geoglossomycetes</taxon>
        <taxon>Geoglossales</taxon>
        <taxon>Geoglossaceae</taxon>
        <taxon>Trichoglossum</taxon>
    </lineage>
</organism>
<dbReference type="EMBL" id="JAGHQM010000162">
    <property type="protein sequence ID" value="KAH0564905.1"/>
    <property type="molecule type" value="Genomic_DNA"/>
</dbReference>
<evidence type="ECO:0000256" key="3">
    <source>
        <dbReference type="ARBA" id="ARBA00023242"/>
    </source>
</evidence>
<dbReference type="Pfam" id="PF04931">
    <property type="entry name" value="DNA_pol_phi"/>
    <property type="match status" value="1"/>
</dbReference>
<dbReference type="PANTHER" id="PTHR13213:SF2">
    <property type="entry name" value="MYB-BINDING PROTEIN 1A"/>
    <property type="match status" value="1"/>
</dbReference>
<dbReference type="InterPro" id="IPR016024">
    <property type="entry name" value="ARM-type_fold"/>
</dbReference>